<dbReference type="STRING" id="266779.Meso_2365"/>
<protein>
    <submittedName>
        <fullName evidence="3">Peptidase M24</fullName>
    </submittedName>
</protein>
<feature type="domain" description="Peptidase M24" evidence="1">
    <location>
        <begin position="174"/>
        <end position="374"/>
    </location>
</feature>
<dbReference type="Gene3D" id="3.90.230.10">
    <property type="entry name" value="Creatinase/methionine aminopeptidase superfamily"/>
    <property type="match status" value="1"/>
</dbReference>
<accession>Q11FS4</accession>
<dbReference type="HOGENOM" id="CLU_017266_4_2_5"/>
<evidence type="ECO:0000259" key="1">
    <source>
        <dbReference type="Pfam" id="PF00557"/>
    </source>
</evidence>
<dbReference type="CDD" id="cd01066">
    <property type="entry name" value="APP_MetAP"/>
    <property type="match status" value="1"/>
</dbReference>
<organism evidence="3">
    <name type="scientific">Chelativorans sp. (strain BNC1)</name>
    <dbReference type="NCBI Taxonomy" id="266779"/>
    <lineage>
        <taxon>Bacteria</taxon>
        <taxon>Pseudomonadati</taxon>
        <taxon>Pseudomonadota</taxon>
        <taxon>Alphaproteobacteria</taxon>
        <taxon>Hyphomicrobiales</taxon>
        <taxon>Phyllobacteriaceae</taxon>
        <taxon>Chelativorans</taxon>
    </lineage>
</organism>
<dbReference type="PANTHER" id="PTHR46112">
    <property type="entry name" value="AMINOPEPTIDASE"/>
    <property type="match status" value="1"/>
</dbReference>
<dbReference type="InterPro" id="IPR050659">
    <property type="entry name" value="Peptidase_M24B"/>
</dbReference>
<proteinExistence type="predicted"/>
<dbReference type="SUPFAM" id="SSF53092">
    <property type="entry name" value="Creatinase/prolidase N-terminal domain"/>
    <property type="match status" value="1"/>
</dbReference>
<evidence type="ECO:0000313" key="3">
    <source>
        <dbReference type="EMBL" id="ABG63751.1"/>
    </source>
</evidence>
<dbReference type="AlphaFoldDB" id="Q11FS4"/>
<feature type="domain" description="Creatinase N-terminal" evidence="2">
    <location>
        <begin position="25"/>
        <end position="164"/>
    </location>
</feature>
<sequence>MSRRDLDQLSLASQLRSRVFARGPNFDALITSDPDHVGYLTGYRSMSSDMNRYYPIAAVATADDAILIVSAGDAPPAREVVGQAVMTYGRFFVMQDGAFQPSDADEERSFGVAIVQAVNRLCGPRATVGLDCTGLSAHDVRSVIQRDLPNLRTVSASQWLRDCRRTKLPGEIGQLRRAARLLERGIEAALAAAEPGVTERYIAARIASAVVEGGGVPRSLAVTSGPRSALVDAYAAERELQPGDLLRLDLSCTFQGYWADMARTAVIEGPSPLQRQYFDAISSGLAAQREILRAGIEARRLFDVAVEATRGNGIPHYRRHHCGHGIGVTINEFPVLSPENTAELESGMVLCIETPLYAAGWGGMMTEDIVEVTDTGWNPITELSRHLHVCTGGRAEVLAS</sequence>
<dbReference type="Pfam" id="PF00557">
    <property type="entry name" value="Peptidase_M24"/>
    <property type="match status" value="1"/>
</dbReference>
<dbReference type="Pfam" id="PF01321">
    <property type="entry name" value="Creatinase_N"/>
    <property type="match status" value="1"/>
</dbReference>
<dbReference type="eggNOG" id="COG0006">
    <property type="taxonomic scope" value="Bacteria"/>
</dbReference>
<dbReference type="InterPro" id="IPR036005">
    <property type="entry name" value="Creatinase/aminopeptidase-like"/>
</dbReference>
<dbReference type="OrthoDB" id="9806388at2"/>
<reference evidence="3" key="1">
    <citation type="submission" date="2006-06" db="EMBL/GenBank/DDBJ databases">
        <title>Complete sequence of chromosome of Chelativorans sp. BNC1.</title>
        <authorList>
            <consortium name="US DOE Joint Genome Institute"/>
            <person name="Copeland A."/>
            <person name="Lucas S."/>
            <person name="Lapidus A."/>
            <person name="Barry K."/>
            <person name="Detter J.C."/>
            <person name="Glavina del Rio T."/>
            <person name="Hammon N."/>
            <person name="Israni S."/>
            <person name="Dalin E."/>
            <person name="Tice H."/>
            <person name="Pitluck S."/>
            <person name="Chertkov O."/>
            <person name="Brettin T."/>
            <person name="Bruce D."/>
            <person name="Han C."/>
            <person name="Tapia R."/>
            <person name="Gilna P."/>
            <person name="Schmutz J."/>
            <person name="Larimer F."/>
            <person name="Land M."/>
            <person name="Hauser L."/>
            <person name="Kyrpides N."/>
            <person name="Mikhailova N."/>
            <person name="Richardson P."/>
        </authorList>
    </citation>
    <scope>NUCLEOTIDE SEQUENCE</scope>
    <source>
        <strain evidence="3">BNC1</strain>
    </source>
</reference>
<dbReference type="SUPFAM" id="SSF55920">
    <property type="entry name" value="Creatinase/aminopeptidase"/>
    <property type="match status" value="1"/>
</dbReference>
<dbReference type="InterPro" id="IPR000994">
    <property type="entry name" value="Pept_M24"/>
</dbReference>
<dbReference type="EMBL" id="CP000390">
    <property type="protein sequence ID" value="ABG63751.1"/>
    <property type="molecule type" value="Genomic_DNA"/>
</dbReference>
<name>Q11FS4_CHESB</name>
<gene>
    <name evidence="3" type="ordered locus">Meso_2365</name>
</gene>
<dbReference type="KEGG" id="mes:Meso_2365"/>
<dbReference type="InterPro" id="IPR029149">
    <property type="entry name" value="Creatin/AminoP/Spt16_N"/>
</dbReference>
<dbReference type="Gene3D" id="3.40.350.10">
    <property type="entry name" value="Creatinase/prolidase N-terminal domain"/>
    <property type="match status" value="1"/>
</dbReference>
<dbReference type="PANTHER" id="PTHR46112:SF2">
    <property type="entry name" value="XAA-PRO AMINOPEPTIDASE P-RELATED"/>
    <property type="match status" value="1"/>
</dbReference>
<evidence type="ECO:0000259" key="2">
    <source>
        <dbReference type="Pfam" id="PF01321"/>
    </source>
</evidence>
<dbReference type="InterPro" id="IPR000587">
    <property type="entry name" value="Creatinase_N"/>
</dbReference>